<organism evidence="1 2">
    <name type="scientific">Deinococcus knuensis</name>
    <dbReference type="NCBI Taxonomy" id="1837380"/>
    <lineage>
        <taxon>Bacteria</taxon>
        <taxon>Thermotogati</taxon>
        <taxon>Deinococcota</taxon>
        <taxon>Deinococci</taxon>
        <taxon>Deinococcales</taxon>
        <taxon>Deinococcaceae</taxon>
        <taxon>Deinococcus</taxon>
    </lineage>
</organism>
<evidence type="ECO:0008006" key="3">
    <source>
        <dbReference type="Google" id="ProtNLM"/>
    </source>
</evidence>
<dbReference type="Proteomes" id="UP000620633">
    <property type="component" value="Unassembled WGS sequence"/>
</dbReference>
<evidence type="ECO:0000313" key="1">
    <source>
        <dbReference type="EMBL" id="GGS20125.1"/>
    </source>
</evidence>
<protein>
    <recommendedName>
        <fullName evidence="3">Acetoacetate decarboxylase</fullName>
    </recommendedName>
</protein>
<dbReference type="EMBL" id="BMQO01000002">
    <property type="protein sequence ID" value="GGS20125.1"/>
    <property type="molecule type" value="Genomic_DNA"/>
</dbReference>
<accession>A0ABQ2SD18</accession>
<dbReference type="InterPro" id="IPR023375">
    <property type="entry name" value="ADC_dom_sf"/>
</dbReference>
<reference evidence="2" key="1">
    <citation type="journal article" date="2019" name="Int. J. Syst. Evol. Microbiol.">
        <title>The Global Catalogue of Microorganisms (GCM) 10K type strain sequencing project: providing services to taxonomists for standard genome sequencing and annotation.</title>
        <authorList>
            <consortium name="The Broad Institute Genomics Platform"/>
            <consortium name="The Broad Institute Genome Sequencing Center for Infectious Disease"/>
            <person name="Wu L."/>
            <person name="Ma J."/>
        </authorList>
    </citation>
    <scope>NUCLEOTIDE SEQUENCE [LARGE SCALE GENOMIC DNA]</scope>
    <source>
        <strain evidence="2">JCM 31406</strain>
    </source>
</reference>
<dbReference type="SUPFAM" id="SSF160104">
    <property type="entry name" value="Acetoacetate decarboxylase-like"/>
    <property type="match status" value="1"/>
</dbReference>
<name>A0ABQ2SD18_9DEIO</name>
<sequence>MRSGYTLGGMMPAALDRAGPPWTLRGAGLVAVFGARGVLMLVRYVSSPVGPYDELLWAEVRGSPVGLRPQVTRIVVSTEASVVWGRRNWGIPKELAAFGWSGSGLGGGPDGWRGEGGQVRVTGAGGEMLAHLGFRVGGPRLPVWTGVVPGAWRTLAQPDLTPDPDAAGPRGTLLPTVLTTVQARGQVQAARLIVVQGAFHPALSGARPLLTLATPEFRMVFPVPRVVRADGRPA</sequence>
<dbReference type="Gene3D" id="2.40.400.10">
    <property type="entry name" value="Acetoacetate decarboxylase-like"/>
    <property type="match status" value="1"/>
</dbReference>
<evidence type="ECO:0000313" key="2">
    <source>
        <dbReference type="Proteomes" id="UP000620633"/>
    </source>
</evidence>
<proteinExistence type="predicted"/>
<dbReference type="PANTHER" id="PTHR40518">
    <property type="entry name" value="ACETOACETATE DECARBOXYLASE"/>
    <property type="match status" value="1"/>
</dbReference>
<dbReference type="PANTHER" id="PTHR40518:SF1">
    <property type="entry name" value="ACETOACETATE DECARBOXYLASE"/>
    <property type="match status" value="1"/>
</dbReference>
<gene>
    <name evidence="1" type="ORF">GCM10008961_09700</name>
</gene>
<keyword evidence="2" id="KW-1185">Reference proteome</keyword>
<comment type="caution">
    <text evidence="1">The sequence shown here is derived from an EMBL/GenBank/DDBJ whole genome shotgun (WGS) entry which is preliminary data.</text>
</comment>